<gene>
    <name evidence="1" type="ORF">QJS10_CPA16g00607</name>
</gene>
<dbReference type="AlphaFoldDB" id="A0AAV9CZP4"/>
<reference evidence="1" key="2">
    <citation type="submission" date="2023-06" db="EMBL/GenBank/DDBJ databases">
        <authorList>
            <person name="Ma L."/>
            <person name="Liu K.-W."/>
            <person name="Li Z."/>
            <person name="Hsiao Y.-Y."/>
            <person name="Qi Y."/>
            <person name="Fu T."/>
            <person name="Tang G."/>
            <person name="Zhang D."/>
            <person name="Sun W.-H."/>
            <person name="Liu D.-K."/>
            <person name="Li Y."/>
            <person name="Chen G.-Z."/>
            <person name="Liu X.-D."/>
            <person name="Liao X.-Y."/>
            <person name="Jiang Y.-T."/>
            <person name="Yu X."/>
            <person name="Hao Y."/>
            <person name="Huang J."/>
            <person name="Zhao X.-W."/>
            <person name="Ke S."/>
            <person name="Chen Y.-Y."/>
            <person name="Wu W.-L."/>
            <person name="Hsu J.-L."/>
            <person name="Lin Y.-F."/>
            <person name="Huang M.-D."/>
            <person name="Li C.-Y."/>
            <person name="Huang L."/>
            <person name="Wang Z.-W."/>
            <person name="Zhao X."/>
            <person name="Zhong W.-Y."/>
            <person name="Peng D.-H."/>
            <person name="Ahmad S."/>
            <person name="Lan S."/>
            <person name="Zhang J.-S."/>
            <person name="Tsai W.-C."/>
            <person name="Van De Peer Y."/>
            <person name="Liu Z.-J."/>
        </authorList>
    </citation>
    <scope>NUCLEOTIDE SEQUENCE</scope>
    <source>
        <strain evidence="1">CP</strain>
        <tissue evidence="1">Leaves</tissue>
    </source>
</reference>
<dbReference type="Proteomes" id="UP001180020">
    <property type="component" value="Unassembled WGS sequence"/>
</dbReference>
<comment type="caution">
    <text evidence="1">The sequence shown here is derived from an EMBL/GenBank/DDBJ whole genome shotgun (WGS) entry which is preliminary data.</text>
</comment>
<name>A0AAV9CZP4_ACOCL</name>
<keyword evidence="2" id="KW-1185">Reference proteome</keyword>
<sequence length="113" mass="13255">MDETPYKITFYHGGFWKTSKKGVQEYMYAKQKTVMMNEEHCNMLTLTEEEIYVSQWAAGHNVILYLRIPKSSPPKYERLTTDIQLSKLFRENSITRKISIWLSVEEGGKQVVS</sequence>
<dbReference type="EMBL" id="JAUJYO010000016">
    <property type="protein sequence ID" value="KAK1294014.1"/>
    <property type="molecule type" value="Genomic_DNA"/>
</dbReference>
<proteinExistence type="predicted"/>
<evidence type="ECO:0000313" key="2">
    <source>
        <dbReference type="Proteomes" id="UP001180020"/>
    </source>
</evidence>
<evidence type="ECO:0000313" key="1">
    <source>
        <dbReference type="EMBL" id="KAK1294014.1"/>
    </source>
</evidence>
<organism evidence="1 2">
    <name type="scientific">Acorus calamus</name>
    <name type="common">Sweet flag</name>
    <dbReference type="NCBI Taxonomy" id="4465"/>
    <lineage>
        <taxon>Eukaryota</taxon>
        <taxon>Viridiplantae</taxon>
        <taxon>Streptophyta</taxon>
        <taxon>Embryophyta</taxon>
        <taxon>Tracheophyta</taxon>
        <taxon>Spermatophyta</taxon>
        <taxon>Magnoliopsida</taxon>
        <taxon>Liliopsida</taxon>
        <taxon>Acoraceae</taxon>
        <taxon>Acorus</taxon>
    </lineage>
</organism>
<protein>
    <submittedName>
        <fullName evidence="1">Uncharacterized protein</fullName>
    </submittedName>
</protein>
<reference evidence="1" key="1">
    <citation type="journal article" date="2023" name="Nat. Commun.">
        <title>Diploid and tetraploid genomes of Acorus and the evolution of monocots.</title>
        <authorList>
            <person name="Ma L."/>
            <person name="Liu K.W."/>
            <person name="Li Z."/>
            <person name="Hsiao Y.Y."/>
            <person name="Qi Y."/>
            <person name="Fu T."/>
            <person name="Tang G.D."/>
            <person name="Zhang D."/>
            <person name="Sun W.H."/>
            <person name="Liu D.K."/>
            <person name="Li Y."/>
            <person name="Chen G.Z."/>
            <person name="Liu X.D."/>
            <person name="Liao X.Y."/>
            <person name="Jiang Y.T."/>
            <person name="Yu X."/>
            <person name="Hao Y."/>
            <person name="Huang J."/>
            <person name="Zhao X.W."/>
            <person name="Ke S."/>
            <person name="Chen Y.Y."/>
            <person name="Wu W.L."/>
            <person name="Hsu J.L."/>
            <person name="Lin Y.F."/>
            <person name="Huang M.D."/>
            <person name="Li C.Y."/>
            <person name="Huang L."/>
            <person name="Wang Z.W."/>
            <person name="Zhao X."/>
            <person name="Zhong W.Y."/>
            <person name="Peng D.H."/>
            <person name="Ahmad S."/>
            <person name="Lan S."/>
            <person name="Zhang J.S."/>
            <person name="Tsai W.C."/>
            <person name="Van de Peer Y."/>
            <person name="Liu Z.J."/>
        </authorList>
    </citation>
    <scope>NUCLEOTIDE SEQUENCE</scope>
    <source>
        <strain evidence="1">CP</strain>
    </source>
</reference>
<accession>A0AAV9CZP4</accession>